<proteinExistence type="predicted"/>
<dbReference type="AlphaFoldDB" id="A0A1I3YMW7"/>
<protein>
    <submittedName>
        <fullName evidence="1">Uncharacterized protein</fullName>
    </submittedName>
</protein>
<accession>A0A1I3YMW7</accession>
<gene>
    <name evidence="1" type="ORF">SAMN05444581_10632</name>
</gene>
<dbReference type="Proteomes" id="UP000198755">
    <property type="component" value="Unassembled WGS sequence"/>
</dbReference>
<evidence type="ECO:0000313" key="2">
    <source>
        <dbReference type="Proteomes" id="UP000198755"/>
    </source>
</evidence>
<dbReference type="STRING" id="1612308.SAMN05444581_10632"/>
<dbReference type="EMBL" id="FOSN01000006">
    <property type="protein sequence ID" value="SFK32709.1"/>
    <property type="molecule type" value="Genomic_DNA"/>
</dbReference>
<organism evidence="1 2">
    <name type="scientific">Methylocapsa palsarum</name>
    <dbReference type="NCBI Taxonomy" id="1612308"/>
    <lineage>
        <taxon>Bacteria</taxon>
        <taxon>Pseudomonadati</taxon>
        <taxon>Pseudomonadota</taxon>
        <taxon>Alphaproteobacteria</taxon>
        <taxon>Hyphomicrobiales</taxon>
        <taxon>Beijerinckiaceae</taxon>
        <taxon>Methylocapsa</taxon>
    </lineage>
</organism>
<evidence type="ECO:0000313" key="1">
    <source>
        <dbReference type="EMBL" id="SFK32709.1"/>
    </source>
</evidence>
<name>A0A1I3YMW7_9HYPH</name>
<sequence>MAQAALGLEDSAKLGRNVDVYKSLSIFFSIGLFQSDRNTL</sequence>
<reference evidence="1 2" key="1">
    <citation type="submission" date="2016-10" db="EMBL/GenBank/DDBJ databases">
        <authorList>
            <person name="de Groot N.N."/>
        </authorList>
    </citation>
    <scope>NUCLEOTIDE SEQUENCE [LARGE SCALE GENOMIC DNA]</scope>
    <source>
        <strain evidence="1 2">NE2</strain>
    </source>
</reference>
<keyword evidence="2" id="KW-1185">Reference proteome</keyword>